<name>A0A1T4VEG4_9GAMM</name>
<keyword evidence="1" id="KW-0812">Transmembrane</keyword>
<dbReference type="AlphaFoldDB" id="A0A1T4VEG4"/>
<sequence length="246" mass="26512">MQSSNPAISAMRNAAGVYNFGGVEAGATISGTTTKSILLVGLTMVVGYLTMNYTLGQIYSGQAISSLLMYGSIIGALIVAFITIFKPTVAPITAPIYAVLEGAALGTLSGAFEFQYPGIVTTAVMSTFVVVMTMLFLWKYKIVVPTQRFKSIITGAITGIFVLYMIQIVFSLFGGSLLPSSGPMSILISLIICTVAAFSLILDFENIQIAVDEGLPKHFEYYNAFSLLVTICWLYIEILKLLSKRE</sequence>
<dbReference type="PANTHER" id="PTHR41282">
    <property type="entry name" value="CONSERVED TRANSMEMBRANE PROTEIN-RELATED"/>
    <property type="match status" value="1"/>
</dbReference>
<accession>A0A1T4VEG4</accession>
<proteinExistence type="predicted"/>
<organism evidence="2 3">
    <name type="scientific">Succinivibrio dextrinosolvens DSM 3072</name>
    <dbReference type="NCBI Taxonomy" id="1123324"/>
    <lineage>
        <taxon>Bacteria</taxon>
        <taxon>Pseudomonadati</taxon>
        <taxon>Pseudomonadota</taxon>
        <taxon>Gammaproteobacteria</taxon>
        <taxon>Aeromonadales</taxon>
        <taxon>Succinivibrionaceae</taxon>
        <taxon>Succinivibrio</taxon>
    </lineage>
</organism>
<feature type="transmembrane region" description="Helical" evidence="1">
    <location>
        <begin position="222"/>
        <end position="242"/>
    </location>
</feature>
<evidence type="ECO:0000313" key="2">
    <source>
        <dbReference type="EMBL" id="SKA63273.1"/>
    </source>
</evidence>
<dbReference type="PANTHER" id="PTHR41282:SF1">
    <property type="entry name" value="CONSERVED TRANSMEMBRANE PROTEIN-RELATED"/>
    <property type="match status" value="1"/>
</dbReference>
<dbReference type="STRING" id="83771.SAMN02910357_00899"/>
<feature type="transmembrane region" description="Helical" evidence="1">
    <location>
        <begin position="185"/>
        <end position="202"/>
    </location>
</feature>
<evidence type="ECO:0000313" key="3">
    <source>
        <dbReference type="Proteomes" id="UP000242432"/>
    </source>
</evidence>
<dbReference type="InterPro" id="IPR010539">
    <property type="entry name" value="BaxI_1-like"/>
</dbReference>
<feature type="transmembrane region" description="Helical" evidence="1">
    <location>
        <begin position="119"/>
        <end position="140"/>
    </location>
</feature>
<keyword evidence="1" id="KW-0472">Membrane</keyword>
<dbReference type="Proteomes" id="UP000242432">
    <property type="component" value="Unassembled WGS sequence"/>
</dbReference>
<evidence type="ECO:0000256" key="1">
    <source>
        <dbReference type="SAM" id="Phobius"/>
    </source>
</evidence>
<dbReference type="EMBL" id="FUXX01000021">
    <property type="protein sequence ID" value="SKA63273.1"/>
    <property type="molecule type" value="Genomic_DNA"/>
</dbReference>
<feature type="transmembrane region" description="Helical" evidence="1">
    <location>
        <begin position="37"/>
        <end position="55"/>
    </location>
</feature>
<keyword evidence="1" id="KW-1133">Transmembrane helix</keyword>
<gene>
    <name evidence="2" type="ORF">SAMN02745213_01363</name>
</gene>
<protein>
    <submittedName>
        <fullName evidence="2">Uncharacterized membrane protein, YccA/Bax inhibitor family</fullName>
    </submittedName>
</protein>
<keyword evidence="3" id="KW-1185">Reference proteome</keyword>
<dbReference type="Pfam" id="PF12811">
    <property type="entry name" value="BaxI_1"/>
    <property type="match status" value="1"/>
</dbReference>
<feature type="transmembrane region" description="Helical" evidence="1">
    <location>
        <begin position="152"/>
        <end position="173"/>
    </location>
</feature>
<feature type="transmembrane region" description="Helical" evidence="1">
    <location>
        <begin position="67"/>
        <end position="86"/>
    </location>
</feature>
<reference evidence="3" key="1">
    <citation type="submission" date="2017-02" db="EMBL/GenBank/DDBJ databases">
        <authorList>
            <person name="Varghese N."/>
            <person name="Submissions S."/>
        </authorList>
    </citation>
    <scope>NUCLEOTIDE SEQUENCE [LARGE SCALE GENOMIC DNA]</scope>
    <source>
        <strain evidence="3">DSM 3072</strain>
    </source>
</reference>